<evidence type="ECO:0000256" key="6">
    <source>
        <dbReference type="ARBA" id="ARBA00023136"/>
    </source>
</evidence>
<proteinExistence type="inferred from homology"/>
<dbReference type="Proteomes" id="UP001229244">
    <property type="component" value="Unassembled WGS sequence"/>
</dbReference>
<dbReference type="PANTHER" id="PTHR30026:SF22">
    <property type="entry name" value="OUTER MEMBRANE EFFLUX PROTEIN"/>
    <property type="match status" value="1"/>
</dbReference>
<evidence type="ECO:0000256" key="7">
    <source>
        <dbReference type="ARBA" id="ARBA00023237"/>
    </source>
</evidence>
<evidence type="ECO:0000256" key="2">
    <source>
        <dbReference type="ARBA" id="ARBA00007613"/>
    </source>
</evidence>
<evidence type="ECO:0000256" key="5">
    <source>
        <dbReference type="ARBA" id="ARBA00022692"/>
    </source>
</evidence>
<dbReference type="NCBIfam" id="TIGR01844">
    <property type="entry name" value="type_I_sec_TolC"/>
    <property type="match status" value="1"/>
</dbReference>
<evidence type="ECO:0000256" key="3">
    <source>
        <dbReference type="ARBA" id="ARBA00022448"/>
    </source>
</evidence>
<dbReference type="RefSeq" id="WP_306886252.1">
    <property type="nucleotide sequence ID" value="NZ_JAUSUL010000002.1"/>
</dbReference>
<gene>
    <name evidence="8" type="ORF">J2S73_002889</name>
</gene>
<keyword evidence="4" id="KW-1134">Transmembrane beta strand</keyword>
<keyword evidence="6" id="KW-0472">Membrane</keyword>
<dbReference type="EMBL" id="JAUSUL010000002">
    <property type="protein sequence ID" value="MDQ0316432.1"/>
    <property type="molecule type" value="Genomic_DNA"/>
</dbReference>
<name>A0AAE3VQS8_9HYPH</name>
<dbReference type="SUPFAM" id="SSF56954">
    <property type="entry name" value="Outer membrane efflux proteins (OEP)"/>
    <property type="match status" value="1"/>
</dbReference>
<dbReference type="InterPro" id="IPR010130">
    <property type="entry name" value="T1SS_OMP_TolC"/>
</dbReference>
<dbReference type="AlphaFoldDB" id="A0AAE3VQS8"/>
<comment type="similarity">
    <text evidence="2">Belongs to the outer membrane factor (OMF) (TC 1.B.17) family.</text>
</comment>
<dbReference type="InterPro" id="IPR051906">
    <property type="entry name" value="TolC-like"/>
</dbReference>
<dbReference type="Gene3D" id="1.20.1600.10">
    <property type="entry name" value="Outer membrane efflux proteins (OEP)"/>
    <property type="match status" value="1"/>
</dbReference>
<keyword evidence="5" id="KW-0812">Transmembrane</keyword>
<keyword evidence="3" id="KW-0813">Transport</keyword>
<dbReference type="GO" id="GO:0009279">
    <property type="term" value="C:cell outer membrane"/>
    <property type="evidence" value="ECO:0007669"/>
    <property type="project" value="UniProtKB-SubCell"/>
</dbReference>
<dbReference type="GO" id="GO:0015288">
    <property type="term" value="F:porin activity"/>
    <property type="evidence" value="ECO:0007669"/>
    <property type="project" value="TreeGrafter"/>
</dbReference>
<evidence type="ECO:0000313" key="9">
    <source>
        <dbReference type="Proteomes" id="UP001229244"/>
    </source>
</evidence>
<comment type="caution">
    <text evidence="8">The sequence shown here is derived from an EMBL/GenBank/DDBJ whole genome shotgun (WGS) entry which is preliminary data.</text>
</comment>
<dbReference type="GO" id="GO:0015562">
    <property type="term" value="F:efflux transmembrane transporter activity"/>
    <property type="evidence" value="ECO:0007669"/>
    <property type="project" value="InterPro"/>
</dbReference>
<accession>A0AAE3VQS8</accession>
<keyword evidence="7" id="KW-0998">Cell outer membrane</keyword>
<protein>
    <submittedName>
        <fullName evidence="8">Outer membrane protein</fullName>
    </submittedName>
</protein>
<dbReference type="PANTHER" id="PTHR30026">
    <property type="entry name" value="OUTER MEMBRANE PROTEIN TOLC"/>
    <property type="match status" value="1"/>
</dbReference>
<dbReference type="GO" id="GO:1990281">
    <property type="term" value="C:efflux pump complex"/>
    <property type="evidence" value="ECO:0007669"/>
    <property type="project" value="TreeGrafter"/>
</dbReference>
<keyword evidence="9" id="KW-1185">Reference proteome</keyword>
<organism evidence="8 9">
    <name type="scientific">Amorphus orientalis</name>
    <dbReference type="NCBI Taxonomy" id="649198"/>
    <lineage>
        <taxon>Bacteria</taxon>
        <taxon>Pseudomonadati</taxon>
        <taxon>Pseudomonadota</taxon>
        <taxon>Alphaproteobacteria</taxon>
        <taxon>Hyphomicrobiales</taxon>
        <taxon>Amorphaceae</taxon>
        <taxon>Amorphus</taxon>
    </lineage>
</organism>
<dbReference type="Pfam" id="PF02321">
    <property type="entry name" value="OEP"/>
    <property type="match status" value="2"/>
</dbReference>
<evidence type="ECO:0000256" key="1">
    <source>
        <dbReference type="ARBA" id="ARBA00004442"/>
    </source>
</evidence>
<reference evidence="8" key="1">
    <citation type="submission" date="2023-07" db="EMBL/GenBank/DDBJ databases">
        <title>Genomic Encyclopedia of Type Strains, Phase IV (KMG-IV): sequencing the most valuable type-strain genomes for metagenomic binning, comparative biology and taxonomic classification.</title>
        <authorList>
            <person name="Goeker M."/>
        </authorList>
    </citation>
    <scope>NUCLEOTIDE SEQUENCE</scope>
    <source>
        <strain evidence="8">DSM 21202</strain>
    </source>
</reference>
<evidence type="ECO:0000313" key="8">
    <source>
        <dbReference type="EMBL" id="MDQ0316432.1"/>
    </source>
</evidence>
<dbReference type="InterPro" id="IPR003423">
    <property type="entry name" value="OMP_efflux"/>
</dbReference>
<evidence type="ECO:0000256" key="4">
    <source>
        <dbReference type="ARBA" id="ARBA00022452"/>
    </source>
</evidence>
<comment type="subcellular location">
    <subcellularLocation>
        <location evidence="1">Cell outer membrane</location>
    </subcellularLocation>
</comment>
<sequence length="436" mass="47220">MTDSLSSAYSNNPQLNQARAQLRSIDENVAIAKSAIRPQVFANLSASSQYTSLNGVTAASTGQRFNTSGANNPLTVGMSFTQPIFTGFQTKNTVLQAKSAVRAQRELLRDTEQAVLLDAATAFQDVIQNASIVRLRQSDVSFLDEQVKASKDRLEVGEGTRTDVSQAEARYAEAVSDLNFAEASLASSKATYRQITGLEARDLVDNLNLAPKLPPSLNGSLATAQDAHPAIQSAVHNVDVALFNVKALSGQFLPEVSVTGQAGRTYDTGNADYQDSAQVSLNVDIPIYQGGRVSAQVRQAKEDLGYSRIQVDLLRDRVRQNVVASWSQYQSSVASIQAARTGVFAQQLALQGVIEEQRVGQRTTLDVLNAQRDLVSAQVTLVQAERNKAVAAYALLSATGQLGVEKLGLRVVRYQPTQHYEAVKDKWYGLRTPDGR</sequence>